<feature type="site" description="Important for beta-aspartyl-AMP intermediate formation" evidence="10">
    <location>
        <position position="365"/>
    </location>
</feature>
<evidence type="ECO:0000256" key="7">
    <source>
        <dbReference type="ARBA" id="ARBA00048741"/>
    </source>
</evidence>
<evidence type="ECO:0000256" key="10">
    <source>
        <dbReference type="PIRSR" id="PIRSR001589-3"/>
    </source>
</evidence>
<evidence type="ECO:0000256" key="4">
    <source>
        <dbReference type="ARBA" id="ARBA00022741"/>
    </source>
</evidence>
<accession>A0A3D8H7S1</accession>
<dbReference type="GO" id="GO:0006529">
    <property type="term" value="P:asparagine biosynthetic process"/>
    <property type="evidence" value="ECO:0007669"/>
    <property type="project" value="UniProtKB-KW"/>
</dbReference>
<reference evidence="12 13" key="1">
    <citation type="submission" date="2018-08" db="EMBL/GenBank/DDBJ databases">
        <title>Genome sequence of Marinobacter flavimaris KCTC 12185.</title>
        <authorList>
            <person name="Chun J."/>
            <person name="Kim B.-Y."/>
            <person name="Choi S.-B."/>
            <person name="Kwak M.-J."/>
        </authorList>
    </citation>
    <scope>NUCLEOTIDE SEQUENCE [LARGE SCALE GENOMIC DNA]</scope>
    <source>
        <strain evidence="12 13">KCTC 12185</strain>
    </source>
</reference>
<keyword evidence="8" id="KW-0028">Amino-acid biosynthesis</keyword>
<evidence type="ECO:0000256" key="3">
    <source>
        <dbReference type="ARBA" id="ARBA00012737"/>
    </source>
</evidence>
<name>A0A3D8H7S1_9GAMM</name>
<dbReference type="RefSeq" id="WP_104271107.1">
    <property type="nucleotide sequence ID" value="NZ_PSSW01000008.1"/>
</dbReference>
<evidence type="ECO:0000313" key="12">
    <source>
        <dbReference type="EMBL" id="RDU42773.1"/>
    </source>
</evidence>
<dbReference type="Gene3D" id="3.60.20.10">
    <property type="entry name" value="Glutamine Phosphoribosylpyrophosphate, subunit 1, domain 1"/>
    <property type="match status" value="1"/>
</dbReference>
<dbReference type="SUPFAM" id="SSF52402">
    <property type="entry name" value="Adenine nucleotide alpha hydrolases-like"/>
    <property type="match status" value="1"/>
</dbReference>
<dbReference type="InterPro" id="IPR029055">
    <property type="entry name" value="Ntn_hydrolases_N"/>
</dbReference>
<dbReference type="AlphaFoldDB" id="A0A3D8H7S1"/>
<dbReference type="Proteomes" id="UP000256431">
    <property type="component" value="Unassembled WGS sequence"/>
</dbReference>
<dbReference type="EC" id="6.3.5.4" evidence="3"/>
<evidence type="ECO:0000256" key="1">
    <source>
        <dbReference type="ARBA" id="ARBA00005187"/>
    </source>
</evidence>
<dbReference type="GO" id="GO:0005524">
    <property type="term" value="F:ATP binding"/>
    <property type="evidence" value="ECO:0007669"/>
    <property type="project" value="UniProtKB-KW"/>
</dbReference>
<dbReference type="PIRSF" id="PIRSF001589">
    <property type="entry name" value="Asn_synthetase_glu-h"/>
    <property type="match status" value="1"/>
</dbReference>
<gene>
    <name evidence="12" type="primary">asnB</name>
    <name evidence="12" type="ORF">DXI23_03665</name>
</gene>
<feature type="domain" description="Glutamine amidotransferase type-2" evidence="11">
    <location>
        <begin position="2"/>
        <end position="216"/>
    </location>
</feature>
<dbReference type="EMBL" id="QRDH01000001">
    <property type="protein sequence ID" value="RDU42773.1"/>
    <property type="molecule type" value="Genomic_DNA"/>
</dbReference>
<dbReference type="CDD" id="cd01991">
    <property type="entry name" value="Asn_synthase_B_C"/>
    <property type="match status" value="1"/>
</dbReference>
<dbReference type="PANTHER" id="PTHR43284:SF1">
    <property type="entry name" value="ASPARAGINE SYNTHETASE"/>
    <property type="match status" value="1"/>
</dbReference>
<dbReference type="GO" id="GO:0004066">
    <property type="term" value="F:asparagine synthase (glutamine-hydrolyzing) activity"/>
    <property type="evidence" value="ECO:0007669"/>
    <property type="project" value="UniProtKB-EC"/>
</dbReference>
<organism evidence="12 13">
    <name type="scientific">Marinobacter flavimaris</name>
    <dbReference type="NCBI Taxonomy" id="262076"/>
    <lineage>
        <taxon>Bacteria</taxon>
        <taxon>Pseudomonadati</taxon>
        <taxon>Pseudomonadota</taxon>
        <taxon>Gammaproteobacteria</taxon>
        <taxon>Pseudomonadales</taxon>
        <taxon>Marinobacteraceae</taxon>
        <taxon>Marinobacter</taxon>
    </lineage>
</organism>
<evidence type="ECO:0000313" key="13">
    <source>
        <dbReference type="Proteomes" id="UP000256431"/>
    </source>
</evidence>
<keyword evidence="8" id="KW-0061">Asparagine biosynthesis</keyword>
<evidence type="ECO:0000259" key="11">
    <source>
        <dbReference type="PROSITE" id="PS51278"/>
    </source>
</evidence>
<comment type="similarity">
    <text evidence="2">Belongs to the asparagine synthetase family.</text>
</comment>
<dbReference type="InterPro" id="IPR001962">
    <property type="entry name" value="Asn_synthase"/>
</dbReference>
<comment type="caution">
    <text evidence="12">The sequence shown here is derived from an EMBL/GenBank/DDBJ whole genome shotgun (WGS) entry which is preliminary data.</text>
</comment>
<keyword evidence="6 8" id="KW-0315">Glutamine amidotransferase</keyword>
<dbReference type="GO" id="GO:0005829">
    <property type="term" value="C:cytosol"/>
    <property type="evidence" value="ECO:0007669"/>
    <property type="project" value="TreeGrafter"/>
</dbReference>
<dbReference type="InterPro" id="IPR017932">
    <property type="entry name" value="GATase_2_dom"/>
</dbReference>
<proteinExistence type="inferred from homology"/>
<evidence type="ECO:0000256" key="9">
    <source>
        <dbReference type="PIRSR" id="PIRSR001589-2"/>
    </source>
</evidence>
<keyword evidence="12" id="KW-0436">Ligase</keyword>
<feature type="binding site" evidence="9">
    <location>
        <position position="291"/>
    </location>
    <ligand>
        <name>ATP</name>
        <dbReference type="ChEBI" id="CHEBI:30616"/>
    </ligand>
</feature>
<comment type="pathway">
    <text evidence="1">Amino-acid biosynthesis; L-asparagine biosynthesis; L-asparagine from L-aspartate (L-Gln route): step 1/1.</text>
</comment>
<dbReference type="InterPro" id="IPR033738">
    <property type="entry name" value="AsnB_N"/>
</dbReference>
<dbReference type="PROSITE" id="PS51278">
    <property type="entry name" value="GATASE_TYPE_2"/>
    <property type="match status" value="1"/>
</dbReference>
<dbReference type="Pfam" id="PF00733">
    <property type="entry name" value="Asn_synthase"/>
    <property type="match status" value="1"/>
</dbReference>
<keyword evidence="5 9" id="KW-0067">ATP-binding</keyword>
<evidence type="ECO:0000256" key="2">
    <source>
        <dbReference type="ARBA" id="ARBA00005752"/>
    </source>
</evidence>
<evidence type="ECO:0000256" key="8">
    <source>
        <dbReference type="PIRSR" id="PIRSR001589-1"/>
    </source>
</evidence>
<dbReference type="InterPro" id="IPR051786">
    <property type="entry name" value="ASN_synthetase/amidase"/>
</dbReference>
<dbReference type="Pfam" id="PF13537">
    <property type="entry name" value="GATase_7"/>
    <property type="match status" value="1"/>
</dbReference>
<evidence type="ECO:0000256" key="5">
    <source>
        <dbReference type="ARBA" id="ARBA00022840"/>
    </source>
</evidence>
<keyword evidence="4 9" id="KW-0547">Nucleotide-binding</keyword>
<protein>
    <recommendedName>
        <fullName evidence="3">asparagine synthase (glutamine-hydrolyzing)</fullName>
        <ecNumber evidence="3">6.3.5.4</ecNumber>
    </recommendedName>
</protein>
<dbReference type="InterPro" id="IPR006426">
    <property type="entry name" value="Asn_synth_AEB"/>
</dbReference>
<dbReference type="CDD" id="cd00712">
    <property type="entry name" value="AsnB"/>
    <property type="match status" value="1"/>
</dbReference>
<dbReference type="SUPFAM" id="SSF56235">
    <property type="entry name" value="N-terminal nucleophile aminohydrolases (Ntn hydrolases)"/>
    <property type="match status" value="1"/>
</dbReference>
<keyword evidence="13" id="KW-1185">Reference proteome</keyword>
<evidence type="ECO:0000256" key="6">
    <source>
        <dbReference type="ARBA" id="ARBA00022962"/>
    </source>
</evidence>
<comment type="catalytic activity">
    <reaction evidence="7">
        <text>L-aspartate + L-glutamine + ATP + H2O = L-asparagine + L-glutamate + AMP + diphosphate + H(+)</text>
        <dbReference type="Rhea" id="RHEA:12228"/>
        <dbReference type="ChEBI" id="CHEBI:15377"/>
        <dbReference type="ChEBI" id="CHEBI:15378"/>
        <dbReference type="ChEBI" id="CHEBI:29985"/>
        <dbReference type="ChEBI" id="CHEBI:29991"/>
        <dbReference type="ChEBI" id="CHEBI:30616"/>
        <dbReference type="ChEBI" id="CHEBI:33019"/>
        <dbReference type="ChEBI" id="CHEBI:58048"/>
        <dbReference type="ChEBI" id="CHEBI:58359"/>
        <dbReference type="ChEBI" id="CHEBI:456215"/>
        <dbReference type="EC" id="6.3.5.4"/>
    </reaction>
</comment>
<sequence length="649" mass="73678">MCGLAGFLRSPSTPDRDQHGRWLTRMGEAIIHRGPDAGANWLDDHIGLTHRRLSIIDLSDAGTQPMASVSGRYVIAFNGEIYNFQKIRETLLAKGVEFRTRTDTEVLLALYERYGTACLDQLNGMFAFVIWDRVARKLFMARDRLGKKPLYFYQADGQFAFASEIKALLPLPFVRTELRHDAVRDFFSYQYVPDPKTIYNNIHKLPPGYWLETDGETVRQHQYWDVSFDSTSDRSLEELSEELHELIDDAVRQRMVSDVPLGAFLSGGVDSSAVVGLMARHSDRPVTTCAIGFDSSRFDEVDWARKVADQFDTDHHEFTVRENVAGSLGRIARFFDEPFADASFVPTYFVSQLARQKVTVALAGDGGDENFAGYSKYRTDQIENRLRNLVPGPLRRTLFPKLARLAGAVGMAPALKAQSLLSTLAKDPADAFYATNCFFRPEIWNELVTGELKRETSDYDPAAITRDYYKQAPADDHLSRILYTDIKSYLPGDILVKVDRMSMANSLETRAPLLDYRVVEFAANIPSRLKLHGKEKKYILKKAFEGMLPQDVLYRKKMGFSVPMAEWLRNELRETAESLLFASGSGLSGLFDMNRVRRLWELHQSGRNHLTQELWALLAFELWWQAWQMGGVAGPSATDETRLLIVEGR</sequence>
<feature type="active site" description="For GATase activity" evidence="8">
    <location>
        <position position="2"/>
    </location>
</feature>
<feature type="binding site" evidence="9">
    <location>
        <position position="103"/>
    </location>
    <ligand>
        <name>L-glutamine</name>
        <dbReference type="ChEBI" id="CHEBI:58359"/>
    </ligand>
</feature>
<dbReference type="InterPro" id="IPR014729">
    <property type="entry name" value="Rossmann-like_a/b/a_fold"/>
</dbReference>
<dbReference type="NCBIfam" id="TIGR01536">
    <property type="entry name" value="asn_synth_AEB"/>
    <property type="match status" value="1"/>
</dbReference>
<dbReference type="PANTHER" id="PTHR43284">
    <property type="entry name" value="ASPARAGINE SYNTHETASE (GLUTAMINE-HYDROLYZING)"/>
    <property type="match status" value="1"/>
</dbReference>
<dbReference type="Gene3D" id="3.40.50.620">
    <property type="entry name" value="HUPs"/>
    <property type="match status" value="2"/>
</dbReference>